<proteinExistence type="predicted"/>
<accession>A0A413KAW7</accession>
<dbReference type="EMBL" id="QSDK01000020">
    <property type="protein sequence ID" value="RGY75167.1"/>
    <property type="molecule type" value="Genomic_DNA"/>
</dbReference>
<name>A0A413KAW7_BIFPS</name>
<gene>
    <name evidence="1" type="ORF">DXA22_09445</name>
</gene>
<organism evidence="1 2">
    <name type="scientific">Bifidobacterium pseudocatenulatum</name>
    <dbReference type="NCBI Taxonomy" id="28026"/>
    <lineage>
        <taxon>Bacteria</taxon>
        <taxon>Bacillati</taxon>
        <taxon>Actinomycetota</taxon>
        <taxon>Actinomycetes</taxon>
        <taxon>Bifidobacteriales</taxon>
        <taxon>Bifidobacteriaceae</taxon>
        <taxon>Bifidobacterium</taxon>
    </lineage>
</organism>
<protein>
    <submittedName>
        <fullName evidence="1">Uncharacterized protein</fullName>
    </submittedName>
</protein>
<reference evidence="1 2" key="1">
    <citation type="submission" date="2018-08" db="EMBL/GenBank/DDBJ databases">
        <title>A genome reference for cultivated species of the human gut microbiota.</title>
        <authorList>
            <person name="Zou Y."/>
            <person name="Xue W."/>
            <person name="Luo G."/>
        </authorList>
    </citation>
    <scope>NUCLEOTIDE SEQUENCE [LARGE SCALE GENOMIC DNA]</scope>
    <source>
        <strain evidence="1 2">CF01-1</strain>
    </source>
</reference>
<evidence type="ECO:0000313" key="2">
    <source>
        <dbReference type="Proteomes" id="UP000284163"/>
    </source>
</evidence>
<dbReference type="AlphaFoldDB" id="A0A413KAW7"/>
<sequence>MNFTDSLRNDVATRHRINDINCLAHAFNLADEAREHLKQAATAETTHLELHWTVDADETWLTDVMDNLLKWLDRTPQPDALAGYCGDSCDELCTNRHMREWFINQVFDQPDAWWDEDSHHETADPDHVDACYANWLHDHELEGTWEPAGKQDRHPADQLPFLLADGWGDTAWLAFHPVGEGMDENLTYSADAHQDNDCKTLIKAAYPMTLWLRELHVEDDRTKAMGFWRAWLDGRWSQAVDIMTREQICVQLRDLQLQLNMND</sequence>
<dbReference type="Proteomes" id="UP000284163">
    <property type="component" value="Unassembled WGS sequence"/>
</dbReference>
<comment type="caution">
    <text evidence="1">The sequence shown here is derived from an EMBL/GenBank/DDBJ whole genome shotgun (WGS) entry which is preliminary data.</text>
</comment>
<evidence type="ECO:0000313" key="1">
    <source>
        <dbReference type="EMBL" id="RGY75167.1"/>
    </source>
</evidence>